<dbReference type="RefSeq" id="WP_281837573.1">
    <property type="nucleotide sequence ID" value="NZ_BSDY01000028.1"/>
</dbReference>
<proteinExistence type="predicted"/>
<dbReference type="Proteomes" id="UP001144471">
    <property type="component" value="Unassembled WGS sequence"/>
</dbReference>
<evidence type="ECO:0000313" key="1">
    <source>
        <dbReference type="EMBL" id="GLI57898.1"/>
    </source>
</evidence>
<reference evidence="1" key="1">
    <citation type="submission" date="2022-12" db="EMBL/GenBank/DDBJ databases">
        <title>Reference genome sequencing for broad-spectrum identification of bacterial and archaeal isolates by mass spectrometry.</title>
        <authorList>
            <person name="Sekiguchi Y."/>
            <person name="Tourlousse D.M."/>
        </authorList>
    </citation>
    <scope>NUCLEOTIDE SEQUENCE</scope>
    <source>
        <strain evidence="1">10succ1</strain>
    </source>
</reference>
<sequence length="62" mass="7703">MSIINRIKRRVYIVEHFKNIQENLINEDSIINLEDTRNLLYNYRDVLSGYEFLCYDRMIRKF</sequence>
<keyword evidence="2" id="KW-1185">Reference proteome</keyword>
<protein>
    <submittedName>
        <fullName evidence="1">Uncharacterized protein</fullName>
    </submittedName>
</protein>
<dbReference type="AlphaFoldDB" id="A0A9W6GNN3"/>
<gene>
    <name evidence="1" type="ORF">PM10SUCC1_34120</name>
</gene>
<name>A0A9W6GNN3_9FUSO</name>
<accession>A0A9W6GNN3</accession>
<dbReference type="EMBL" id="BSDY01000028">
    <property type="protein sequence ID" value="GLI57898.1"/>
    <property type="molecule type" value="Genomic_DNA"/>
</dbReference>
<evidence type="ECO:0000313" key="2">
    <source>
        <dbReference type="Proteomes" id="UP001144471"/>
    </source>
</evidence>
<organism evidence="1 2">
    <name type="scientific">Propionigenium maris DSM 9537</name>
    <dbReference type="NCBI Taxonomy" id="1123000"/>
    <lineage>
        <taxon>Bacteria</taxon>
        <taxon>Fusobacteriati</taxon>
        <taxon>Fusobacteriota</taxon>
        <taxon>Fusobacteriia</taxon>
        <taxon>Fusobacteriales</taxon>
        <taxon>Fusobacteriaceae</taxon>
        <taxon>Propionigenium</taxon>
    </lineage>
</organism>
<comment type="caution">
    <text evidence="1">The sequence shown here is derived from an EMBL/GenBank/DDBJ whole genome shotgun (WGS) entry which is preliminary data.</text>
</comment>